<evidence type="ECO:0000313" key="2">
    <source>
        <dbReference type="Proteomes" id="UP000265801"/>
    </source>
</evidence>
<dbReference type="EMBL" id="QXIR01000040">
    <property type="protein sequence ID" value="RIW28779.1"/>
    <property type="molecule type" value="Genomic_DNA"/>
</dbReference>
<comment type="caution">
    <text evidence="1">The sequence shown here is derived from an EMBL/GenBank/DDBJ whole genome shotgun (WGS) entry which is preliminary data.</text>
</comment>
<gene>
    <name evidence="1" type="ORF">D3H55_21005</name>
</gene>
<sequence length="91" mass="10506">MSVHKAITKHSNKQNAIAKEFLKLDQQREYYIEEAVGRCLKGETFSTDKINEITKRINDEARLGIVPERKYVTLDMVKEYCAQLAADKKSD</sequence>
<protein>
    <submittedName>
        <fullName evidence="1">DUF2533 family protein</fullName>
    </submittedName>
</protein>
<name>A0A3A1QR85_9BACI</name>
<reference evidence="1 2" key="1">
    <citation type="submission" date="2018-09" db="EMBL/GenBank/DDBJ databases">
        <title>Bacillus saliacetes sp. nov., isolated from Thai shrimp paste (Ka-pi).</title>
        <authorList>
            <person name="Daroonpunt R."/>
            <person name="Tanasupawat S."/>
            <person name="Yiamsombut S."/>
        </authorList>
    </citation>
    <scope>NUCLEOTIDE SEQUENCE [LARGE SCALE GENOMIC DNA]</scope>
    <source>
        <strain evidence="1 2">SKP7-4</strain>
    </source>
</reference>
<dbReference type="RefSeq" id="WP_119549268.1">
    <property type="nucleotide sequence ID" value="NZ_QXIR01000040.1"/>
</dbReference>
<organism evidence="1 2">
    <name type="scientific">Bacillus salacetis</name>
    <dbReference type="NCBI Taxonomy" id="2315464"/>
    <lineage>
        <taxon>Bacteria</taxon>
        <taxon>Bacillati</taxon>
        <taxon>Bacillota</taxon>
        <taxon>Bacilli</taxon>
        <taxon>Bacillales</taxon>
        <taxon>Bacillaceae</taxon>
        <taxon>Bacillus</taxon>
    </lineage>
</organism>
<keyword evidence="2" id="KW-1185">Reference proteome</keyword>
<proteinExistence type="predicted"/>
<evidence type="ECO:0000313" key="1">
    <source>
        <dbReference type="EMBL" id="RIW28779.1"/>
    </source>
</evidence>
<accession>A0A3A1QR85</accession>
<dbReference type="Proteomes" id="UP000265801">
    <property type="component" value="Unassembled WGS sequence"/>
</dbReference>
<dbReference type="Pfam" id="PF10752">
    <property type="entry name" value="DUF2533"/>
    <property type="match status" value="1"/>
</dbReference>
<dbReference type="InterPro" id="IPR019688">
    <property type="entry name" value="DUF2533"/>
</dbReference>
<dbReference type="OrthoDB" id="2679622at2"/>
<dbReference type="AlphaFoldDB" id="A0A3A1QR85"/>